<evidence type="ECO:0000313" key="3">
    <source>
        <dbReference type="Proteomes" id="UP000436047"/>
    </source>
</evidence>
<gene>
    <name evidence="2" type="ORF">FYJ45_18910</name>
</gene>
<reference evidence="2 3" key="1">
    <citation type="submission" date="2019-08" db="EMBL/GenBank/DDBJ databases">
        <title>In-depth cultivation of the pig gut microbiome towards novel bacterial diversity and tailored functional studies.</title>
        <authorList>
            <person name="Wylensek D."/>
            <person name="Hitch T.C.A."/>
            <person name="Clavel T."/>
        </authorList>
    </citation>
    <scope>NUCLEOTIDE SEQUENCE [LARGE SCALE GENOMIC DNA]</scope>
    <source>
        <strain evidence="2 3">WCA-389-WT-23B</strain>
    </source>
</reference>
<dbReference type="Gene3D" id="3.40.1350.10">
    <property type="match status" value="1"/>
</dbReference>
<keyword evidence="3" id="KW-1185">Reference proteome</keyword>
<dbReference type="InterPro" id="IPR052906">
    <property type="entry name" value="Type_IV_Methyl-Rstrct_Enzyme"/>
</dbReference>
<organism evidence="2 3">
    <name type="scientific">Eisenbergiella porci</name>
    <dbReference type="NCBI Taxonomy" id="2652274"/>
    <lineage>
        <taxon>Bacteria</taxon>
        <taxon>Bacillati</taxon>
        <taxon>Bacillota</taxon>
        <taxon>Clostridia</taxon>
        <taxon>Lachnospirales</taxon>
        <taxon>Lachnospiraceae</taxon>
        <taxon>Eisenbergiella</taxon>
    </lineage>
</organism>
<comment type="caution">
    <text evidence="2">The sequence shown here is derived from an EMBL/GenBank/DDBJ whole genome shotgun (WGS) entry which is preliminary data.</text>
</comment>
<dbReference type="InterPro" id="IPR011856">
    <property type="entry name" value="tRNA_endonuc-like_dom_sf"/>
</dbReference>
<dbReference type="Proteomes" id="UP000436047">
    <property type="component" value="Unassembled WGS sequence"/>
</dbReference>
<keyword evidence="2" id="KW-0540">Nuclease</keyword>
<dbReference type="SUPFAM" id="SSF52980">
    <property type="entry name" value="Restriction endonuclease-like"/>
    <property type="match status" value="1"/>
</dbReference>
<evidence type="ECO:0000313" key="2">
    <source>
        <dbReference type="EMBL" id="MSS90271.1"/>
    </source>
</evidence>
<dbReference type="PANTHER" id="PTHR30015">
    <property type="entry name" value="MRR RESTRICTION SYSTEM PROTEIN"/>
    <property type="match status" value="1"/>
</dbReference>
<dbReference type="GO" id="GO:0003677">
    <property type="term" value="F:DNA binding"/>
    <property type="evidence" value="ECO:0007669"/>
    <property type="project" value="InterPro"/>
</dbReference>
<dbReference type="AlphaFoldDB" id="A0A6N7W4W8"/>
<name>A0A6N7W4W8_9FIRM</name>
<keyword evidence="2" id="KW-0255">Endonuclease</keyword>
<evidence type="ECO:0000259" key="1">
    <source>
        <dbReference type="Pfam" id="PF04471"/>
    </source>
</evidence>
<dbReference type="GeneID" id="86055107"/>
<accession>A0A6N7W4W8</accession>
<dbReference type="RefSeq" id="WP_154466623.1">
    <property type="nucleotide sequence ID" value="NZ_VUMI01000035.1"/>
</dbReference>
<proteinExistence type="predicted"/>
<dbReference type="Pfam" id="PF04471">
    <property type="entry name" value="Mrr_cat"/>
    <property type="match status" value="1"/>
</dbReference>
<dbReference type="InterPro" id="IPR011335">
    <property type="entry name" value="Restrct_endonuc-II-like"/>
</dbReference>
<protein>
    <submittedName>
        <fullName evidence="2">Restriction endonuclease</fullName>
    </submittedName>
</protein>
<keyword evidence="2" id="KW-0378">Hydrolase</keyword>
<dbReference type="PANTHER" id="PTHR30015:SF7">
    <property type="entry name" value="TYPE IV METHYL-DIRECTED RESTRICTION ENZYME ECOKMRR"/>
    <property type="match status" value="1"/>
</dbReference>
<sequence length="248" mass="28560">MELCLRNDLVIQCNICGKVHVIDKDSLDVNTYSYERQMGAEVEYDFDGECQCDNCRNWLSYSVRGYEYPVGCLNYDSYECRGGQFVQPPTVEVRYFEFDYDAYEEDYIYSEVCTARSNIERVLDNNKNIYNLTSREFEELVAEVFKKQGFNVTITPATRDGGCDIIATHSVGGLSYMILIECKKYGKKHKVGVELVRSLLGVQTDRKANKAVLVTSSTFTRDAKEFADRQNQLITLIDINDLLRMMRC</sequence>
<dbReference type="InterPro" id="IPR007560">
    <property type="entry name" value="Restrct_endonuc_IV_Mrr"/>
</dbReference>
<feature type="domain" description="Restriction endonuclease type IV Mrr" evidence="1">
    <location>
        <begin position="130"/>
        <end position="246"/>
    </location>
</feature>
<dbReference type="GO" id="GO:0015666">
    <property type="term" value="F:restriction endodeoxyribonuclease activity"/>
    <property type="evidence" value="ECO:0007669"/>
    <property type="project" value="TreeGrafter"/>
</dbReference>
<dbReference type="GO" id="GO:0009307">
    <property type="term" value="P:DNA restriction-modification system"/>
    <property type="evidence" value="ECO:0007669"/>
    <property type="project" value="InterPro"/>
</dbReference>
<dbReference type="EMBL" id="VUMI01000035">
    <property type="protein sequence ID" value="MSS90271.1"/>
    <property type="molecule type" value="Genomic_DNA"/>
</dbReference>